<proteinExistence type="inferred from homology"/>
<dbReference type="AlphaFoldDB" id="A0A916UC48"/>
<dbReference type="SMART" id="SM00852">
    <property type="entry name" value="MoCF_biosynth"/>
    <property type="match status" value="1"/>
</dbReference>
<reference evidence="9" key="1">
    <citation type="journal article" date="2014" name="Int. J. Syst. Evol. Microbiol.">
        <title>Complete genome sequence of Corynebacterium casei LMG S-19264T (=DSM 44701T), isolated from a smear-ripened cheese.</title>
        <authorList>
            <consortium name="US DOE Joint Genome Institute (JGI-PGF)"/>
            <person name="Walter F."/>
            <person name="Albersmeier A."/>
            <person name="Kalinowski J."/>
            <person name="Ruckert C."/>
        </authorList>
    </citation>
    <scope>NUCLEOTIDE SEQUENCE</scope>
    <source>
        <strain evidence="9">CGMCC 1.15478</strain>
    </source>
</reference>
<dbReference type="Gene3D" id="3.90.105.10">
    <property type="entry name" value="Molybdopterin biosynthesis moea protein, domain 2"/>
    <property type="match status" value="1"/>
</dbReference>
<dbReference type="PANTHER" id="PTHR10192:SF5">
    <property type="entry name" value="GEPHYRIN"/>
    <property type="match status" value="1"/>
</dbReference>
<reference evidence="9" key="2">
    <citation type="submission" date="2020-09" db="EMBL/GenBank/DDBJ databases">
        <authorList>
            <person name="Sun Q."/>
            <person name="Zhou Y."/>
        </authorList>
    </citation>
    <scope>NUCLEOTIDE SEQUENCE</scope>
    <source>
        <strain evidence="9">CGMCC 1.15478</strain>
    </source>
</reference>
<dbReference type="Gene3D" id="2.170.190.11">
    <property type="entry name" value="Molybdopterin biosynthesis moea protein, domain 3"/>
    <property type="match status" value="1"/>
</dbReference>
<dbReference type="SUPFAM" id="SSF53218">
    <property type="entry name" value="Molybdenum cofactor biosynthesis proteins"/>
    <property type="match status" value="1"/>
</dbReference>
<sequence>MRTVEEHFARIRAAAVAPEPVRVPIIEARGFVCAEEVVARRPLPGFDQASVDGYAVRSIDVAEAGPDFKGQFGQPADFSMPVVGESRTGSRQIPRLQPKQAVRIESGAPLPALADAVVPVEDTDSDKVKVKIFRPIRQGANIRSAGDDVRVGDVAVAKGTTIGSAHVGLLAAVGKTDILVYPRPRVAVLAVGTELVDIHTTPDAGQVYDVNTYALASAIDEAGGEASRVGIVEPRADTIRSTVADQLGKCDILIVTGGVGGRSSDVVQEALLNFGNIEISRVAMHPGGVQGFGRLGTRNVPTFLLPELTSSALVVFEVMVRPLIRELRGFERFARHRVSAITVNDFLSDPDTTGFVRGKLMRTSRGEYRVRALGAAGTENRLVHSADANCLIVVEPNVTHIGAGETVSVEFLAQRG</sequence>
<evidence type="ECO:0000259" key="8">
    <source>
        <dbReference type="SMART" id="SM00852"/>
    </source>
</evidence>
<evidence type="ECO:0000256" key="1">
    <source>
        <dbReference type="ARBA" id="ARBA00002901"/>
    </source>
</evidence>
<comment type="pathway">
    <text evidence="2 7">Cofactor biosynthesis; molybdopterin biosynthesis.</text>
</comment>
<comment type="function">
    <text evidence="1 7">Catalyzes the insertion of molybdate into adenylated molybdopterin with the concomitant release of AMP.</text>
</comment>
<dbReference type="InterPro" id="IPR005111">
    <property type="entry name" value="MoeA_C_domain_IV"/>
</dbReference>
<dbReference type="CDD" id="cd00887">
    <property type="entry name" value="MoeA"/>
    <property type="match status" value="1"/>
</dbReference>
<dbReference type="InterPro" id="IPR038987">
    <property type="entry name" value="MoeA-like"/>
</dbReference>
<dbReference type="InterPro" id="IPR036425">
    <property type="entry name" value="MoaB/Mog-like_dom_sf"/>
</dbReference>
<evidence type="ECO:0000256" key="5">
    <source>
        <dbReference type="ARBA" id="ARBA00023150"/>
    </source>
</evidence>
<evidence type="ECO:0000256" key="6">
    <source>
        <dbReference type="ARBA" id="ARBA00047317"/>
    </source>
</evidence>
<keyword evidence="5 7" id="KW-0501">Molybdenum cofactor biosynthesis</keyword>
<keyword evidence="7" id="KW-0460">Magnesium</keyword>
<keyword evidence="7" id="KW-0808">Transferase</keyword>
<dbReference type="EC" id="2.10.1.1" evidence="7"/>
<evidence type="ECO:0000313" key="9">
    <source>
        <dbReference type="EMBL" id="GGC68043.1"/>
    </source>
</evidence>
<evidence type="ECO:0000256" key="4">
    <source>
        <dbReference type="ARBA" id="ARBA00022505"/>
    </source>
</evidence>
<organism evidence="9 10">
    <name type="scientific">Hoyosella rhizosphaerae</name>
    <dbReference type="NCBI Taxonomy" id="1755582"/>
    <lineage>
        <taxon>Bacteria</taxon>
        <taxon>Bacillati</taxon>
        <taxon>Actinomycetota</taxon>
        <taxon>Actinomycetes</taxon>
        <taxon>Mycobacteriales</taxon>
        <taxon>Hoyosellaceae</taxon>
        <taxon>Hoyosella</taxon>
    </lineage>
</organism>
<dbReference type="GO" id="GO:0006777">
    <property type="term" value="P:Mo-molybdopterin cofactor biosynthetic process"/>
    <property type="evidence" value="ECO:0007669"/>
    <property type="project" value="UniProtKB-UniRule"/>
</dbReference>
<name>A0A916UC48_9ACTN</name>
<protein>
    <recommendedName>
        <fullName evidence="7">Molybdopterin molybdenumtransferase</fullName>
        <ecNumber evidence="7">2.10.1.1</ecNumber>
    </recommendedName>
</protein>
<gene>
    <name evidence="9" type="ORF">GCM10011410_20940</name>
</gene>
<comment type="catalytic activity">
    <reaction evidence="6">
        <text>adenylyl-molybdopterin + molybdate = Mo-molybdopterin + AMP + H(+)</text>
        <dbReference type="Rhea" id="RHEA:35047"/>
        <dbReference type="ChEBI" id="CHEBI:15378"/>
        <dbReference type="ChEBI" id="CHEBI:36264"/>
        <dbReference type="ChEBI" id="CHEBI:62727"/>
        <dbReference type="ChEBI" id="CHEBI:71302"/>
        <dbReference type="ChEBI" id="CHEBI:456215"/>
        <dbReference type="EC" id="2.10.1.1"/>
    </reaction>
</comment>
<dbReference type="GO" id="GO:0005829">
    <property type="term" value="C:cytosol"/>
    <property type="evidence" value="ECO:0007669"/>
    <property type="project" value="TreeGrafter"/>
</dbReference>
<dbReference type="Pfam" id="PF03454">
    <property type="entry name" value="MoeA_C"/>
    <property type="match status" value="1"/>
</dbReference>
<evidence type="ECO:0000313" key="10">
    <source>
        <dbReference type="Proteomes" id="UP000641514"/>
    </source>
</evidence>
<evidence type="ECO:0000256" key="3">
    <source>
        <dbReference type="ARBA" id="ARBA00010763"/>
    </source>
</evidence>
<dbReference type="RefSeq" id="WP_188674156.1">
    <property type="nucleotide sequence ID" value="NZ_BMJH01000002.1"/>
</dbReference>
<dbReference type="Gene3D" id="3.40.980.10">
    <property type="entry name" value="MoaB/Mog-like domain"/>
    <property type="match status" value="1"/>
</dbReference>
<comment type="cofactor">
    <cofactor evidence="7">
        <name>Mg(2+)</name>
        <dbReference type="ChEBI" id="CHEBI:18420"/>
    </cofactor>
</comment>
<feature type="domain" description="MoaB/Mog" evidence="8">
    <location>
        <begin position="187"/>
        <end position="326"/>
    </location>
</feature>
<evidence type="ECO:0000256" key="7">
    <source>
        <dbReference type="RuleBase" id="RU365090"/>
    </source>
</evidence>
<dbReference type="InterPro" id="IPR036135">
    <property type="entry name" value="MoeA_linker/N_sf"/>
</dbReference>
<dbReference type="PANTHER" id="PTHR10192">
    <property type="entry name" value="MOLYBDOPTERIN BIOSYNTHESIS PROTEIN"/>
    <property type="match status" value="1"/>
</dbReference>
<dbReference type="Pfam" id="PF00994">
    <property type="entry name" value="MoCF_biosynth"/>
    <property type="match status" value="1"/>
</dbReference>
<dbReference type="NCBIfam" id="NF045515">
    <property type="entry name" value="Glp_gephyrin"/>
    <property type="match status" value="1"/>
</dbReference>
<dbReference type="GO" id="GO:0061599">
    <property type="term" value="F:molybdopterin molybdotransferase activity"/>
    <property type="evidence" value="ECO:0007669"/>
    <property type="project" value="UniProtKB-UniRule"/>
</dbReference>
<keyword evidence="4 7" id="KW-0500">Molybdenum</keyword>
<accession>A0A916UC48</accession>
<keyword evidence="7" id="KW-0479">Metal-binding</keyword>
<dbReference type="InterPro" id="IPR036688">
    <property type="entry name" value="MoeA_C_domain_IV_sf"/>
</dbReference>
<dbReference type="Gene3D" id="2.40.340.10">
    <property type="entry name" value="MoeA, C-terminal, domain IV"/>
    <property type="match status" value="1"/>
</dbReference>
<dbReference type="SUPFAM" id="SSF63882">
    <property type="entry name" value="MoeA N-terminal region -like"/>
    <property type="match status" value="1"/>
</dbReference>
<dbReference type="Pfam" id="PF03453">
    <property type="entry name" value="MoeA_N"/>
    <property type="match status" value="1"/>
</dbReference>
<dbReference type="GO" id="GO:0046872">
    <property type="term" value="F:metal ion binding"/>
    <property type="evidence" value="ECO:0007669"/>
    <property type="project" value="UniProtKB-UniRule"/>
</dbReference>
<keyword evidence="10" id="KW-1185">Reference proteome</keyword>
<evidence type="ECO:0000256" key="2">
    <source>
        <dbReference type="ARBA" id="ARBA00005046"/>
    </source>
</evidence>
<dbReference type="Proteomes" id="UP000641514">
    <property type="component" value="Unassembled WGS sequence"/>
</dbReference>
<comment type="caution">
    <text evidence="9">The sequence shown here is derived from an EMBL/GenBank/DDBJ whole genome shotgun (WGS) entry which is preliminary data.</text>
</comment>
<dbReference type="SUPFAM" id="SSF63867">
    <property type="entry name" value="MoeA C-terminal domain-like"/>
    <property type="match status" value="1"/>
</dbReference>
<dbReference type="InterPro" id="IPR005110">
    <property type="entry name" value="MoeA_linker/N"/>
</dbReference>
<dbReference type="EMBL" id="BMJH01000002">
    <property type="protein sequence ID" value="GGC68043.1"/>
    <property type="molecule type" value="Genomic_DNA"/>
</dbReference>
<comment type="similarity">
    <text evidence="3 7">Belongs to the MoeA family.</text>
</comment>
<dbReference type="InterPro" id="IPR001453">
    <property type="entry name" value="MoaB/Mog_dom"/>
</dbReference>